<reference evidence="1 2" key="1">
    <citation type="submission" date="2016-10" db="EMBL/GenBank/DDBJ databases">
        <authorList>
            <person name="de Groot N.N."/>
        </authorList>
    </citation>
    <scope>NUCLEOTIDE SEQUENCE [LARGE SCALE GENOMIC DNA]</scope>
    <source>
        <strain evidence="1 2">DSM 797</strain>
    </source>
</reference>
<protein>
    <submittedName>
        <fullName evidence="1">Uncharacterized protein</fullName>
    </submittedName>
</protein>
<organism evidence="1 2">
    <name type="scientific">Romboutsia lituseburensis DSM 797</name>
    <dbReference type="NCBI Taxonomy" id="1121325"/>
    <lineage>
        <taxon>Bacteria</taxon>
        <taxon>Bacillati</taxon>
        <taxon>Bacillota</taxon>
        <taxon>Clostridia</taxon>
        <taxon>Peptostreptococcales</taxon>
        <taxon>Peptostreptococcaceae</taxon>
        <taxon>Romboutsia</taxon>
    </lineage>
</organism>
<dbReference type="RefSeq" id="WP_207645431.1">
    <property type="nucleotide sequence ID" value="NZ_FNGW01000004.1"/>
</dbReference>
<accession>A0A1G9PM29</accession>
<proteinExistence type="predicted"/>
<name>A0A1G9PM29_9FIRM</name>
<dbReference type="EMBL" id="FNGW01000004">
    <property type="protein sequence ID" value="SDL99830.1"/>
    <property type="molecule type" value="Genomic_DNA"/>
</dbReference>
<sequence>MLRQNIDSILENWIKEISSKEILPEGIQALNFGIFESENGYTVYLTGSNEYDAEDDDWACNEDFVPNNRYLEFDQKEVSMLDWEEFLNLIVDSLSNIISLENYSEYKILNIANITSGFDDGDLVKLK</sequence>
<evidence type="ECO:0000313" key="2">
    <source>
        <dbReference type="Proteomes" id="UP000199068"/>
    </source>
</evidence>
<evidence type="ECO:0000313" key="1">
    <source>
        <dbReference type="EMBL" id="SDL99830.1"/>
    </source>
</evidence>
<keyword evidence="2" id="KW-1185">Reference proteome</keyword>
<dbReference type="Proteomes" id="UP000199068">
    <property type="component" value="Unassembled WGS sequence"/>
</dbReference>
<gene>
    <name evidence="1" type="ORF">SAMN04515677_104422</name>
</gene>
<dbReference type="AlphaFoldDB" id="A0A1G9PM29"/>